<feature type="compositionally biased region" description="Basic and acidic residues" evidence="2">
    <location>
        <begin position="63"/>
        <end position="76"/>
    </location>
</feature>
<comment type="caution">
    <text evidence="4">The sequence shown here is derived from an EMBL/GenBank/DDBJ whole genome shotgun (WGS) entry which is preliminary data.</text>
</comment>
<feature type="domain" description="RRM" evidence="3">
    <location>
        <begin position="469"/>
        <end position="561"/>
    </location>
</feature>
<evidence type="ECO:0000256" key="1">
    <source>
        <dbReference type="PROSITE-ProRule" id="PRU00176"/>
    </source>
</evidence>
<feature type="domain" description="RRM" evidence="3">
    <location>
        <begin position="235"/>
        <end position="316"/>
    </location>
</feature>
<dbReference type="Gene3D" id="3.30.70.330">
    <property type="match status" value="3"/>
</dbReference>
<feature type="compositionally biased region" description="Low complexity" evidence="2">
    <location>
        <begin position="324"/>
        <end position="339"/>
    </location>
</feature>
<dbReference type="EMBL" id="LRBP01000004">
    <property type="protein sequence ID" value="OII75178.1"/>
    <property type="molecule type" value="Genomic_DNA"/>
</dbReference>
<feature type="domain" description="RRM" evidence="3">
    <location>
        <begin position="136"/>
        <end position="214"/>
    </location>
</feature>
<dbReference type="CDD" id="cd12285">
    <property type="entry name" value="RRM3_RBM39_like"/>
    <property type="match status" value="1"/>
</dbReference>
<dbReference type="GeneID" id="39979986"/>
<evidence type="ECO:0000313" key="5">
    <source>
        <dbReference type="Proteomes" id="UP000186176"/>
    </source>
</evidence>
<sequence>MENYNNKLKSDFSRVYTRESTRKEYDYRKKEYYGRESDINGHSDSYKSYRNEYPHKYRRKDQYFRRENSRSPERYWNRNPITRGRGYSRSNSVSPDRVSCNNSKRYSNLYSSIEKNVDSKLDKVKKDLEYSNRDDLTVLVLNLNLDAQEFEVYEFFTTYAGNVRDIRIIRDHRTGRSKGVCYVEFYSVESVLKALKLNGQKIMDTSITIQASQAEKNRAAKLAKLEEIKAETTPLLLRVDGLVGLLSRIRRDEIDSLFSTFGKVTNIEIEVDRKTQTCLGFAYILFEKAIEGHDAIKALNNFEIAGQKITVSISQESHSSVKIPNSLVSSPSNSSLPVLGMSNSQNDLSKEKSSAYNLERVSEFDKLDESEEAVLLGADSRNFLTKKLLARTHSKINNSTIQETSKNSNSPTIVNTPLNLFPSSPPLNQPSNINPDLPSSATHSQSSSDQKMDDTTNSPASNQLETNYCCLLFSNMFTEQSIKESMEEDETVEQILEEIQADVEEECEKYGKLLGCFLDKEKKDGNVWVKYSNPEEASKAQKVFHKRFFGGRELNVTFIKDEDFPKLSKS</sequence>
<dbReference type="GO" id="GO:0005634">
    <property type="term" value="C:nucleus"/>
    <property type="evidence" value="ECO:0007669"/>
    <property type="project" value="InterPro"/>
</dbReference>
<dbReference type="AlphaFoldDB" id="A0A1J4MLN9"/>
<keyword evidence="1" id="KW-0694">RNA-binding</keyword>
<organism evidence="4 5">
    <name type="scientific">Cryptosporidium ubiquitum</name>
    <dbReference type="NCBI Taxonomy" id="857276"/>
    <lineage>
        <taxon>Eukaryota</taxon>
        <taxon>Sar</taxon>
        <taxon>Alveolata</taxon>
        <taxon>Apicomplexa</taxon>
        <taxon>Conoidasida</taxon>
        <taxon>Coccidia</taxon>
        <taxon>Eucoccidiorida</taxon>
        <taxon>Eimeriorina</taxon>
        <taxon>Cryptosporidiidae</taxon>
        <taxon>Cryptosporidium</taxon>
    </lineage>
</organism>
<dbReference type="GO" id="GO:0006397">
    <property type="term" value="P:mRNA processing"/>
    <property type="evidence" value="ECO:0007669"/>
    <property type="project" value="InterPro"/>
</dbReference>
<protein>
    <submittedName>
        <fullName evidence="4">Splicing factor with 3 RRM domains</fullName>
    </submittedName>
</protein>
<dbReference type="Pfam" id="PF00076">
    <property type="entry name" value="RRM_1"/>
    <property type="match status" value="2"/>
</dbReference>
<dbReference type="PANTHER" id="PTHR48036">
    <property type="entry name" value="SPLICING FACTOR (PAD-1), PUTATIVE (AFU_ORTHOLOGUE AFUA_1G15810)-RELATED"/>
    <property type="match status" value="1"/>
</dbReference>
<dbReference type="InterPro" id="IPR000504">
    <property type="entry name" value="RRM_dom"/>
</dbReference>
<dbReference type="InterPro" id="IPR035979">
    <property type="entry name" value="RBD_domain_sf"/>
</dbReference>
<dbReference type="NCBIfam" id="TIGR01622">
    <property type="entry name" value="SF-CC1"/>
    <property type="match status" value="1"/>
</dbReference>
<evidence type="ECO:0000259" key="3">
    <source>
        <dbReference type="PROSITE" id="PS50102"/>
    </source>
</evidence>
<feature type="region of interest" description="Disordered" evidence="2">
    <location>
        <begin position="63"/>
        <end position="100"/>
    </location>
</feature>
<dbReference type="PROSITE" id="PS50102">
    <property type="entry name" value="RRM"/>
    <property type="match status" value="3"/>
</dbReference>
<feature type="compositionally biased region" description="Low complexity" evidence="2">
    <location>
        <begin position="429"/>
        <end position="448"/>
    </location>
</feature>
<dbReference type="RefSeq" id="XP_028876214.1">
    <property type="nucleotide sequence ID" value="XM_029020207.1"/>
</dbReference>
<feature type="region of interest" description="Disordered" evidence="2">
    <location>
        <begin position="322"/>
        <end position="352"/>
    </location>
</feature>
<dbReference type="SMART" id="SM00360">
    <property type="entry name" value="RRM"/>
    <property type="match status" value="3"/>
</dbReference>
<dbReference type="Proteomes" id="UP000186176">
    <property type="component" value="Unassembled WGS sequence"/>
</dbReference>
<dbReference type="OrthoDB" id="5411533at2759"/>
<evidence type="ECO:0000313" key="4">
    <source>
        <dbReference type="EMBL" id="OII75178.1"/>
    </source>
</evidence>
<dbReference type="VEuPathDB" id="CryptoDB:cubi_03194"/>
<gene>
    <name evidence="4" type="ORF">cubi_03194</name>
</gene>
<name>A0A1J4MLN9_9CRYT</name>
<feature type="region of interest" description="Disordered" evidence="2">
    <location>
        <begin position="399"/>
        <end position="461"/>
    </location>
</feature>
<proteinExistence type="predicted"/>
<evidence type="ECO:0000256" key="2">
    <source>
        <dbReference type="SAM" id="MobiDB-lite"/>
    </source>
</evidence>
<dbReference type="InterPro" id="IPR012677">
    <property type="entry name" value="Nucleotide-bd_a/b_plait_sf"/>
</dbReference>
<feature type="compositionally biased region" description="Polar residues" evidence="2">
    <location>
        <begin position="88"/>
        <end position="100"/>
    </location>
</feature>
<dbReference type="SUPFAM" id="SSF54928">
    <property type="entry name" value="RNA-binding domain, RBD"/>
    <property type="match status" value="3"/>
</dbReference>
<dbReference type="GO" id="GO:0003723">
    <property type="term" value="F:RNA binding"/>
    <property type="evidence" value="ECO:0007669"/>
    <property type="project" value="UniProtKB-UniRule"/>
</dbReference>
<keyword evidence="5" id="KW-1185">Reference proteome</keyword>
<accession>A0A1J4MLN9</accession>
<reference evidence="4 5" key="1">
    <citation type="submission" date="2016-10" db="EMBL/GenBank/DDBJ databases">
        <title>Reductive evolution of mitochondrial metabolism and differential evolution of invasion-related proteins in Cryptosporidium.</title>
        <authorList>
            <person name="Liu S."/>
            <person name="Roellig D.M."/>
            <person name="Guo Y."/>
            <person name="Li N."/>
            <person name="Frace M.A."/>
            <person name="Tang K."/>
            <person name="Zhang L."/>
            <person name="Feng Y."/>
            <person name="Xiao L."/>
        </authorList>
    </citation>
    <scope>NUCLEOTIDE SEQUENCE [LARGE SCALE GENOMIC DNA]</scope>
    <source>
        <strain evidence="4">39726</strain>
    </source>
</reference>
<feature type="compositionally biased region" description="Polar residues" evidence="2">
    <location>
        <begin position="399"/>
        <end position="414"/>
    </location>
</feature>
<dbReference type="InterPro" id="IPR006509">
    <property type="entry name" value="RBM39_SF"/>
</dbReference>